<dbReference type="GO" id="GO:0015347">
    <property type="term" value="F:sodium-independent organic anion transmembrane transporter activity"/>
    <property type="evidence" value="ECO:0007669"/>
    <property type="project" value="TreeGrafter"/>
</dbReference>
<feature type="transmembrane region" description="Helical" evidence="8">
    <location>
        <begin position="295"/>
        <end position="317"/>
    </location>
</feature>
<reference evidence="12 13" key="1">
    <citation type="journal article" date="2022" name="Nat. Ecol. Evol.">
        <title>A masculinizing supergene underlies an exaggerated male reproductive morph in a spider.</title>
        <authorList>
            <person name="Hendrickx F."/>
            <person name="De Corte Z."/>
            <person name="Sonet G."/>
            <person name="Van Belleghem S.M."/>
            <person name="Kostlbacher S."/>
            <person name="Vangestel C."/>
        </authorList>
    </citation>
    <scope>NUCLEOTIDE SEQUENCE [LARGE SCALE GENOMIC DNA]</scope>
    <source>
        <strain evidence="12">W744_W776</strain>
    </source>
</reference>
<protein>
    <recommendedName>
        <fullName evidence="8">Solute carrier organic anion transporter family member</fullName>
    </recommendedName>
</protein>
<keyword evidence="8" id="KW-0406">Ion transport</keyword>
<comment type="subcellular location">
    <subcellularLocation>
        <location evidence="1 8">Cell membrane</location>
        <topology evidence="1 8">Multi-pass membrane protein</topology>
    </subcellularLocation>
</comment>
<feature type="transmembrane region" description="Helical" evidence="8">
    <location>
        <begin position="83"/>
        <end position="103"/>
    </location>
</feature>
<dbReference type="InterPro" id="IPR036058">
    <property type="entry name" value="Kazal_dom_sf"/>
</dbReference>
<feature type="transmembrane region" description="Helical" evidence="8">
    <location>
        <begin position="599"/>
        <end position="624"/>
    </location>
</feature>
<name>A0AAV6VMP5_9ARAC</name>
<dbReference type="GO" id="GO:0043252">
    <property type="term" value="P:sodium-independent organic anion transport"/>
    <property type="evidence" value="ECO:0007669"/>
    <property type="project" value="TreeGrafter"/>
</dbReference>
<dbReference type="PROSITE" id="PS50850">
    <property type="entry name" value="MFS"/>
    <property type="match status" value="1"/>
</dbReference>
<keyword evidence="7" id="KW-1015">Disulfide bond</keyword>
<dbReference type="CDD" id="cd17403">
    <property type="entry name" value="MFS_SLCO4_OATP4"/>
    <property type="match status" value="1"/>
</dbReference>
<dbReference type="InterPro" id="IPR036259">
    <property type="entry name" value="MFS_trans_sf"/>
</dbReference>
<feature type="compositionally biased region" description="Polar residues" evidence="9">
    <location>
        <begin position="31"/>
        <end position="48"/>
    </location>
</feature>
<dbReference type="Pfam" id="PF07648">
    <property type="entry name" value="Kazal_2"/>
    <property type="match status" value="1"/>
</dbReference>
<proteinExistence type="inferred from homology"/>
<dbReference type="SUPFAM" id="SSF100895">
    <property type="entry name" value="Kazal-type serine protease inhibitors"/>
    <property type="match status" value="1"/>
</dbReference>
<feature type="transmembrane region" description="Helical" evidence="8">
    <location>
        <begin position="565"/>
        <end position="587"/>
    </location>
</feature>
<evidence type="ECO:0000256" key="8">
    <source>
        <dbReference type="RuleBase" id="RU362056"/>
    </source>
</evidence>
<keyword evidence="13" id="KW-1185">Reference proteome</keyword>
<gene>
    <name evidence="12" type="ORF">JTE90_013142</name>
</gene>
<keyword evidence="4 8" id="KW-0812">Transmembrane</keyword>
<dbReference type="PANTHER" id="PTHR11388">
    <property type="entry name" value="ORGANIC ANION TRANSPORTER"/>
    <property type="match status" value="1"/>
</dbReference>
<accession>A0AAV6VMP5</accession>
<evidence type="ECO:0000313" key="12">
    <source>
        <dbReference type="EMBL" id="KAG8196998.1"/>
    </source>
</evidence>
<dbReference type="PROSITE" id="PS51465">
    <property type="entry name" value="KAZAL_2"/>
    <property type="match status" value="1"/>
</dbReference>
<feature type="transmembrane region" description="Helical" evidence="8">
    <location>
        <begin position="438"/>
        <end position="458"/>
    </location>
</feature>
<evidence type="ECO:0000313" key="13">
    <source>
        <dbReference type="Proteomes" id="UP000827092"/>
    </source>
</evidence>
<keyword evidence="3" id="KW-1003">Cell membrane</keyword>
<feature type="domain" description="Major facilitator superfamily (MFS) profile" evidence="10">
    <location>
        <begin position="84"/>
        <end position="677"/>
    </location>
</feature>
<evidence type="ECO:0000256" key="3">
    <source>
        <dbReference type="ARBA" id="ARBA00022475"/>
    </source>
</evidence>
<dbReference type="NCBIfam" id="TIGR00805">
    <property type="entry name" value="oat"/>
    <property type="match status" value="1"/>
</dbReference>
<dbReference type="Pfam" id="PF03137">
    <property type="entry name" value="OATP"/>
    <property type="match status" value="1"/>
</dbReference>
<dbReference type="InterPro" id="IPR002350">
    <property type="entry name" value="Kazal_dom"/>
</dbReference>
<dbReference type="AlphaFoldDB" id="A0AAV6VMP5"/>
<feature type="transmembrane region" description="Helical" evidence="8">
    <location>
        <begin position="654"/>
        <end position="674"/>
    </location>
</feature>
<dbReference type="PANTHER" id="PTHR11388:SF100">
    <property type="entry name" value="SOLUTE CARRIER ORGANIC ANION TRANSPORTER FAMILY MEMBER 4A1"/>
    <property type="match status" value="1"/>
</dbReference>
<dbReference type="InterPro" id="IPR020846">
    <property type="entry name" value="MFS_dom"/>
</dbReference>
<feature type="transmembrane region" description="Helical" evidence="8">
    <location>
        <begin position="211"/>
        <end position="234"/>
    </location>
</feature>
<evidence type="ECO:0000256" key="1">
    <source>
        <dbReference type="ARBA" id="ARBA00004651"/>
    </source>
</evidence>
<feature type="transmembrane region" description="Helical" evidence="8">
    <location>
        <begin position="123"/>
        <end position="143"/>
    </location>
</feature>
<evidence type="ECO:0000256" key="6">
    <source>
        <dbReference type="ARBA" id="ARBA00023136"/>
    </source>
</evidence>
<dbReference type="Gene3D" id="1.20.1250.20">
    <property type="entry name" value="MFS general substrate transporter like domains"/>
    <property type="match status" value="1"/>
</dbReference>
<sequence>MAATEDPLTDLSVPSLPTSTSKSYLIPSDSPPHTQQPRPNNGSDALANSSVSELSDSFSGADKLCGWGNFRPSCLQSFRTPRWVLFWLCWAGALQGLIVNGFINVVITTIEKRYELKSTESGLIAGCYDIASFLCLIPVSYLGGTRSKPFFLGSGMIILACGSLVFSLPYFLAGPYTFSQEQDFHCHSGSPSVNYSIPCSQDDSSLSNYKYVFFIAQLLHGAGAVPLYTLGCTYLDENVPTKMSSVYLGIFYTMAIVGPAFGYLLGGQLLKIYVDYGIQATELGLSPSSTVWVGAWWVGFVFAAVLGFLIAIPILAFPKILPSTETVKAGKISEMHQKLEESEAARVDFGASMSDLPKSLGLLITNPTFVFLSLAGASEGILLAGLATFLPKLIESQFSYQASFAAFIVGTVTIPGAGGGNLLGGYIVKKFKMKCASIIRICIMFSLICLAFSFIFILHCPDADFAGVNTKLANDSSEPRFLSSCNADCRCSDQNYDPICGVDNTIYFSPCFAGCQSVYQENGTKAYGECACIGQSGVNMSFQGSSHVVQATREKCNNNCSHGSLFLAVIFLCMFFTFLVSMPSLSATLRCVAETQKSFALGIQWMTVRLLGTIPAPIFFGWLIDKSCVLWKDSCDDQQGSCLFYNNEKMSANILTIVCLVKFLSCIFFSLAWYTYRPPERESSSCATDQPGPTL</sequence>
<feature type="domain" description="Kazal-like" evidence="11">
    <location>
        <begin position="479"/>
        <end position="531"/>
    </location>
</feature>
<evidence type="ECO:0000256" key="7">
    <source>
        <dbReference type="ARBA" id="ARBA00023157"/>
    </source>
</evidence>
<feature type="region of interest" description="Disordered" evidence="9">
    <location>
        <begin position="1"/>
        <end position="48"/>
    </location>
</feature>
<organism evidence="12 13">
    <name type="scientific">Oedothorax gibbosus</name>
    <dbReference type="NCBI Taxonomy" id="931172"/>
    <lineage>
        <taxon>Eukaryota</taxon>
        <taxon>Metazoa</taxon>
        <taxon>Ecdysozoa</taxon>
        <taxon>Arthropoda</taxon>
        <taxon>Chelicerata</taxon>
        <taxon>Arachnida</taxon>
        <taxon>Araneae</taxon>
        <taxon>Araneomorphae</taxon>
        <taxon>Entelegynae</taxon>
        <taxon>Araneoidea</taxon>
        <taxon>Linyphiidae</taxon>
        <taxon>Erigoninae</taxon>
        <taxon>Oedothorax</taxon>
    </lineage>
</organism>
<comment type="caution">
    <text evidence="12">The sequence shown here is derived from an EMBL/GenBank/DDBJ whole genome shotgun (WGS) entry which is preliminary data.</text>
</comment>
<keyword evidence="6 8" id="KW-0472">Membrane</keyword>
<comment type="similarity">
    <text evidence="2 8">Belongs to the organo anion transporter (TC 2.A.60) family.</text>
</comment>
<keyword evidence="5 8" id="KW-1133">Transmembrane helix</keyword>
<evidence type="ECO:0000256" key="5">
    <source>
        <dbReference type="ARBA" id="ARBA00022989"/>
    </source>
</evidence>
<evidence type="ECO:0000256" key="2">
    <source>
        <dbReference type="ARBA" id="ARBA00009657"/>
    </source>
</evidence>
<feature type="transmembrane region" description="Helical" evidence="8">
    <location>
        <begin position="150"/>
        <end position="172"/>
    </location>
</feature>
<dbReference type="GO" id="GO:0016323">
    <property type="term" value="C:basolateral plasma membrane"/>
    <property type="evidence" value="ECO:0007669"/>
    <property type="project" value="TreeGrafter"/>
</dbReference>
<feature type="transmembrane region" description="Helical" evidence="8">
    <location>
        <begin position="402"/>
        <end position="426"/>
    </location>
</feature>
<dbReference type="InterPro" id="IPR004156">
    <property type="entry name" value="OATP"/>
</dbReference>
<dbReference type="GO" id="GO:0006811">
    <property type="term" value="P:monoatomic ion transport"/>
    <property type="evidence" value="ECO:0007669"/>
    <property type="project" value="UniProtKB-KW"/>
</dbReference>
<evidence type="ECO:0000256" key="9">
    <source>
        <dbReference type="SAM" id="MobiDB-lite"/>
    </source>
</evidence>
<dbReference type="SUPFAM" id="SSF103473">
    <property type="entry name" value="MFS general substrate transporter"/>
    <property type="match status" value="1"/>
</dbReference>
<evidence type="ECO:0000259" key="11">
    <source>
        <dbReference type="PROSITE" id="PS51465"/>
    </source>
</evidence>
<evidence type="ECO:0000259" key="10">
    <source>
        <dbReference type="PROSITE" id="PS50850"/>
    </source>
</evidence>
<feature type="transmembrane region" description="Helical" evidence="8">
    <location>
        <begin position="368"/>
        <end position="390"/>
    </location>
</feature>
<feature type="transmembrane region" description="Helical" evidence="8">
    <location>
        <begin position="246"/>
        <end position="266"/>
    </location>
</feature>
<dbReference type="Proteomes" id="UP000827092">
    <property type="component" value="Unassembled WGS sequence"/>
</dbReference>
<dbReference type="EMBL" id="JAFNEN010000061">
    <property type="protein sequence ID" value="KAG8196998.1"/>
    <property type="molecule type" value="Genomic_DNA"/>
</dbReference>
<keyword evidence="8" id="KW-0813">Transport</keyword>
<evidence type="ECO:0000256" key="4">
    <source>
        <dbReference type="ARBA" id="ARBA00022692"/>
    </source>
</evidence>